<organism evidence="1 2">
    <name type="scientific">Beutenbergia cavernae (strain ATCC BAA-8 / DSM 12333 / CCUG 43141 / JCM 11478 / NBRC 16432 / NCIMB 13614 / HKI 0122)</name>
    <dbReference type="NCBI Taxonomy" id="471853"/>
    <lineage>
        <taxon>Bacteria</taxon>
        <taxon>Bacillati</taxon>
        <taxon>Actinomycetota</taxon>
        <taxon>Actinomycetes</taxon>
        <taxon>Micrococcales</taxon>
        <taxon>Beutenbergiaceae</taxon>
        <taxon>Beutenbergia</taxon>
    </lineage>
</organism>
<proteinExistence type="predicted"/>
<accession>C5C1Q1</accession>
<keyword evidence="2" id="KW-1185">Reference proteome</keyword>
<reference evidence="1 2" key="1">
    <citation type="journal article" date="2009" name="Stand. Genomic Sci.">
        <title>Complete genome sequence of Beutenbergia cavernae type strain (HKI 0122).</title>
        <authorList>
            <person name="Land M."/>
            <person name="Pukall R."/>
            <person name="Abt B."/>
            <person name="Goker M."/>
            <person name="Rohde M."/>
            <person name="Glavina Del Rio T."/>
            <person name="Tice H."/>
            <person name="Copeland A."/>
            <person name="Cheng J.F."/>
            <person name="Lucas S."/>
            <person name="Chen F."/>
            <person name="Nolan M."/>
            <person name="Bruce D."/>
            <person name="Goodwin L."/>
            <person name="Pitluck S."/>
            <person name="Ivanova N."/>
            <person name="Mavromatis K."/>
            <person name="Ovchinnikova G."/>
            <person name="Pati A."/>
            <person name="Chen A."/>
            <person name="Palaniappan K."/>
            <person name="Hauser L."/>
            <person name="Chang Y.J."/>
            <person name="Jefferies C.C."/>
            <person name="Saunders E."/>
            <person name="Brettin T."/>
            <person name="Detter J.C."/>
            <person name="Han C."/>
            <person name="Chain P."/>
            <person name="Bristow J."/>
            <person name="Eisen J.A."/>
            <person name="Markowitz V."/>
            <person name="Hugenholtz P."/>
            <person name="Kyrpides N.C."/>
            <person name="Klenk H.P."/>
            <person name="Lapidus A."/>
        </authorList>
    </citation>
    <scope>NUCLEOTIDE SEQUENCE [LARGE SCALE GENOMIC DNA]</scope>
    <source>
        <strain evidence="2">ATCC BAA-8 / DSM 12333 / NBRC 16432</strain>
    </source>
</reference>
<gene>
    <name evidence="1" type="ordered locus">Bcav_1259</name>
</gene>
<dbReference type="eggNOG" id="ENOG5031P99">
    <property type="taxonomic scope" value="Bacteria"/>
</dbReference>
<dbReference type="KEGG" id="bcv:Bcav_1259"/>
<evidence type="ECO:0000313" key="2">
    <source>
        <dbReference type="Proteomes" id="UP000007962"/>
    </source>
</evidence>
<dbReference type="HOGENOM" id="CLU_114511_0_0_11"/>
<dbReference type="AlphaFoldDB" id="C5C1Q1"/>
<name>C5C1Q1_BEUC1</name>
<dbReference type="RefSeq" id="WP_015881759.1">
    <property type="nucleotide sequence ID" value="NC_012669.1"/>
</dbReference>
<dbReference type="Proteomes" id="UP000007962">
    <property type="component" value="Chromosome"/>
</dbReference>
<evidence type="ECO:0000313" key="1">
    <source>
        <dbReference type="EMBL" id="ACQ79519.1"/>
    </source>
</evidence>
<dbReference type="OrthoDB" id="4865010at2"/>
<protein>
    <recommendedName>
        <fullName evidence="3">Peptidase</fullName>
    </recommendedName>
</protein>
<dbReference type="EMBL" id="CP001618">
    <property type="protein sequence ID" value="ACQ79519.1"/>
    <property type="molecule type" value="Genomic_DNA"/>
</dbReference>
<evidence type="ECO:0008006" key="3">
    <source>
        <dbReference type="Google" id="ProtNLM"/>
    </source>
</evidence>
<sequence length="174" mass="18464">MDPRGPVEVVALRAGHELAGFVLGNRWPDSTDEWAEFLLLAVRFAAVPGMLEHSTVFRVREELPEEPQPGTVGLVLAEGHVVGEHALAPAQFSPPPPGLVVLHPPNEPPTRAAADRDVASGCVLLPGLPHLGLDHRAAWARSDRTGGVTETRTRTAVDPARDVDTAVLALLIAA</sequence>